<evidence type="ECO:0000313" key="3">
    <source>
        <dbReference type="Proteomes" id="UP000277580"/>
    </source>
</evidence>
<dbReference type="EMBL" id="ML119153">
    <property type="protein sequence ID" value="RPB09280.1"/>
    <property type="molecule type" value="Genomic_DNA"/>
</dbReference>
<feature type="signal peptide" evidence="1">
    <location>
        <begin position="1"/>
        <end position="23"/>
    </location>
</feature>
<name>A0A3N4KFK8_9PEZI</name>
<evidence type="ECO:0000313" key="2">
    <source>
        <dbReference type="EMBL" id="RPB09280.1"/>
    </source>
</evidence>
<accession>A0A3N4KFK8</accession>
<organism evidence="2 3">
    <name type="scientific">Morchella conica CCBAS932</name>
    <dbReference type="NCBI Taxonomy" id="1392247"/>
    <lineage>
        <taxon>Eukaryota</taxon>
        <taxon>Fungi</taxon>
        <taxon>Dikarya</taxon>
        <taxon>Ascomycota</taxon>
        <taxon>Pezizomycotina</taxon>
        <taxon>Pezizomycetes</taxon>
        <taxon>Pezizales</taxon>
        <taxon>Morchellaceae</taxon>
        <taxon>Morchella</taxon>
    </lineage>
</organism>
<gene>
    <name evidence="2" type="ORF">P167DRAFT_577394</name>
</gene>
<keyword evidence="3" id="KW-1185">Reference proteome</keyword>
<dbReference type="Proteomes" id="UP000277580">
    <property type="component" value="Unassembled WGS sequence"/>
</dbReference>
<sequence>MFKLLPLLLLAVLLLSFVDFTGAVIEGNTICETTNGSPLTEKLFGITRWGRGEGFTCKQSSNGANGRPGCTLCGQLNNGSLKVSICGVKGSSYGVEQVKDALRNLMRDCTRASGVRRTLKTGGKWRDKGGEFMILVHL</sequence>
<protein>
    <recommendedName>
        <fullName evidence="4">Secreted protein</fullName>
    </recommendedName>
</protein>
<feature type="chain" id="PRO_5018147279" description="Secreted protein" evidence="1">
    <location>
        <begin position="24"/>
        <end position="138"/>
    </location>
</feature>
<reference evidence="2 3" key="1">
    <citation type="journal article" date="2018" name="Nat. Ecol. Evol.">
        <title>Pezizomycetes genomes reveal the molecular basis of ectomycorrhizal truffle lifestyle.</title>
        <authorList>
            <person name="Murat C."/>
            <person name="Payen T."/>
            <person name="Noel B."/>
            <person name="Kuo A."/>
            <person name="Morin E."/>
            <person name="Chen J."/>
            <person name="Kohler A."/>
            <person name="Krizsan K."/>
            <person name="Balestrini R."/>
            <person name="Da Silva C."/>
            <person name="Montanini B."/>
            <person name="Hainaut M."/>
            <person name="Levati E."/>
            <person name="Barry K.W."/>
            <person name="Belfiori B."/>
            <person name="Cichocki N."/>
            <person name="Clum A."/>
            <person name="Dockter R.B."/>
            <person name="Fauchery L."/>
            <person name="Guy J."/>
            <person name="Iotti M."/>
            <person name="Le Tacon F."/>
            <person name="Lindquist E.A."/>
            <person name="Lipzen A."/>
            <person name="Malagnac F."/>
            <person name="Mello A."/>
            <person name="Molinier V."/>
            <person name="Miyauchi S."/>
            <person name="Poulain J."/>
            <person name="Riccioni C."/>
            <person name="Rubini A."/>
            <person name="Sitrit Y."/>
            <person name="Splivallo R."/>
            <person name="Traeger S."/>
            <person name="Wang M."/>
            <person name="Zifcakova L."/>
            <person name="Wipf D."/>
            <person name="Zambonelli A."/>
            <person name="Paolocci F."/>
            <person name="Nowrousian M."/>
            <person name="Ottonello S."/>
            <person name="Baldrian P."/>
            <person name="Spatafora J.W."/>
            <person name="Henrissat B."/>
            <person name="Nagy L.G."/>
            <person name="Aury J.M."/>
            <person name="Wincker P."/>
            <person name="Grigoriev I.V."/>
            <person name="Bonfante P."/>
            <person name="Martin F.M."/>
        </authorList>
    </citation>
    <scope>NUCLEOTIDE SEQUENCE [LARGE SCALE GENOMIC DNA]</scope>
    <source>
        <strain evidence="2 3">CCBAS932</strain>
    </source>
</reference>
<evidence type="ECO:0008006" key="4">
    <source>
        <dbReference type="Google" id="ProtNLM"/>
    </source>
</evidence>
<dbReference type="AlphaFoldDB" id="A0A3N4KFK8"/>
<dbReference type="OrthoDB" id="10370265at2759"/>
<proteinExistence type="predicted"/>
<dbReference type="InParanoid" id="A0A3N4KFK8"/>
<keyword evidence="1" id="KW-0732">Signal</keyword>
<evidence type="ECO:0000256" key="1">
    <source>
        <dbReference type="SAM" id="SignalP"/>
    </source>
</evidence>